<sequence length="566" mass="60897">MANYSKSYGGFGGRRTLFHLILALVCGCLTTTSGRDHIRRYRHSTSGSVGGGGEAWKRLQPDARQLRGEAHTSIETTPITTTAATAAASAAVTVEATGIALPSASSTSSSETSVSSVPSEAVVTLVPNIAIELTLAPPQKASTLEPGNNSQTQYATSMLIVATRTRDIILTYNPTYSPTNNPDFELSLSQLLTDTLSKLPSAYSSNLEPTLIPSESDQSTVTSTPSQSTSSETSVTINESVEFESIEESRNSKKVIYIATGAAVVLVVLTVSIFLRKHSIEGRYKEGDLENNINNCNFGIAGNSKSLAREKQKVSVNNSYNGDGNLLTVKNARMTSLLDNIDSCDSEQHQKEISALDLAPDQLKVAIKQKESNIYVFLDETSGSSSRQHQNMIDIKHSVSSLSNPSQFEDPFTPTPRGGHLGGRFNYNNVEKMIGDQYDTRAIMTPFTPKGNGNATPSRTSYSFSSPVSIAPKRSYHKDKLFDVYAPPGPLGIIIDTTPEGPMIHSLKSSSQLLGLVNPGDLIVGLDGVDTRHMTAATFTRLMAKRSHGERKITLLKGLEPSTPTK</sequence>
<feature type="compositionally biased region" description="Low complexity" evidence="1">
    <location>
        <begin position="216"/>
        <end position="236"/>
    </location>
</feature>
<protein>
    <recommendedName>
        <fullName evidence="5">PDZ domain-containing protein</fullName>
    </recommendedName>
</protein>
<evidence type="ECO:0000313" key="4">
    <source>
        <dbReference type="Proteomes" id="UP001530315"/>
    </source>
</evidence>
<gene>
    <name evidence="3" type="ORF">ACHAW5_003062</name>
</gene>
<dbReference type="SUPFAM" id="SSF50156">
    <property type="entry name" value="PDZ domain-like"/>
    <property type="match status" value="1"/>
</dbReference>
<dbReference type="AlphaFoldDB" id="A0ABD3NCD2"/>
<evidence type="ECO:0000256" key="1">
    <source>
        <dbReference type="SAM" id="MobiDB-lite"/>
    </source>
</evidence>
<name>A0ABD3NCD2_9STRA</name>
<keyword evidence="2" id="KW-0472">Membrane</keyword>
<accession>A0ABD3NCD2</accession>
<evidence type="ECO:0000256" key="2">
    <source>
        <dbReference type="SAM" id="Phobius"/>
    </source>
</evidence>
<dbReference type="Proteomes" id="UP001530315">
    <property type="component" value="Unassembled WGS sequence"/>
</dbReference>
<evidence type="ECO:0008006" key="5">
    <source>
        <dbReference type="Google" id="ProtNLM"/>
    </source>
</evidence>
<dbReference type="InterPro" id="IPR036034">
    <property type="entry name" value="PDZ_sf"/>
</dbReference>
<keyword evidence="2" id="KW-1133">Transmembrane helix</keyword>
<dbReference type="EMBL" id="JALLAZ020001591">
    <property type="protein sequence ID" value="KAL3771966.1"/>
    <property type="molecule type" value="Genomic_DNA"/>
</dbReference>
<evidence type="ECO:0000313" key="3">
    <source>
        <dbReference type="EMBL" id="KAL3771966.1"/>
    </source>
</evidence>
<feature type="region of interest" description="Disordered" evidence="1">
    <location>
        <begin position="207"/>
        <end position="243"/>
    </location>
</feature>
<dbReference type="PANTHER" id="PTHR38909:SF1">
    <property type="entry name" value="G PROTEIN GAMMA DOMAIN-CONTAINING PROTEIN"/>
    <property type="match status" value="1"/>
</dbReference>
<reference evidence="3 4" key="1">
    <citation type="submission" date="2024-10" db="EMBL/GenBank/DDBJ databases">
        <title>Updated reference genomes for cyclostephanoid diatoms.</title>
        <authorList>
            <person name="Roberts W.R."/>
            <person name="Alverson A.J."/>
        </authorList>
    </citation>
    <scope>NUCLEOTIDE SEQUENCE [LARGE SCALE GENOMIC DNA]</scope>
    <source>
        <strain evidence="3 4">AJA276-08</strain>
    </source>
</reference>
<comment type="caution">
    <text evidence="3">The sequence shown here is derived from an EMBL/GenBank/DDBJ whole genome shotgun (WGS) entry which is preliminary data.</text>
</comment>
<feature type="transmembrane region" description="Helical" evidence="2">
    <location>
        <begin position="255"/>
        <end position="275"/>
    </location>
</feature>
<keyword evidence="2" id="KW-0812">Transmembrane</keyword>
<organism evidence="3 4">
    <name type="scientific">Stephanodiscus triporus</name>
    <dbReference type="NCBI Taxonomy" id="2934178"/>
    <lineage>
        <taxon>Eukaryota</taxon>
        <taxon>Sar</taxon>
        <taxon>Stramenopiles</taxon>
        <taxon>Ochrophyta</taxon>
        <taxon>Bacillariophyta</taxon>
        <taxon>Coscinodiscophyceae</taxon>
        <taxon>Thalassiosirophycidae</taxon>
        <taxon>Stephanodiscales</taxon>
        <taxon>Stephanodiscaceae</taxon>
        <taxon>Stephanodiscus</taxon>
    </lineage>
</organism>
<proteinExistence type="predicted"/>
<dbReference type="PROSITE" id="PS51257">
    <property type="entry name" value="PROKAR_LIPOPROTEIN"/>
    <property type="match status" value="1"/>
</dbReference>
<keyword evidence="4" id="KW-1185">Reference proteome</keyword>
<dbReference type="PANTHER" id="PTHR38909">
    <property type="entry name" value="G PROTEIN GAMMA DOMAIN-CONTAINING PROTEIN"/>
    <property type="match status" value="1"/>
</dbReference>
<feature type="region of interest" description="Disordered" evidence="1">
    <location>
        <begin position="401"/>
        <end position="424"/>
    </location>
</feature>